<dbReference type="EMBL" id="SWKR01000002">
    <property type="protein sequence ID" value="TKD52326.1"/>
    <property type="molecule type" value="Genomic_DNA"/>
</dbReference>
<feature type="binding site" evidence="2">
    <location>
        <position position="339"/>
    </location>
    <ligand>
        <name>FAD</name>
        <dbReference type="ChEBI" id="CHEBI:57692"/>
    </ligand>
</feature>
<feature type="binding site" evidence="2">
    <location>
        <position position="335"/>
    </location>
    <ligand>
        <name>L-tryptophan</name>
        <dbReference type="ChEBI" id="CHEBI:57912"/>
    </ligand>
</feature>
<comment type="caution">
    <text evidence="3">The sequence shown here is derived from an EMBL/GenBank/DDBJ whole genome shotgun (WGS) entry which is preliminary data.</text>
</comment>
<keyword evidence="2" id="KW-0547">Nucleotide-binding</keyword>
<keyword evidence="2" id="KW-0274">FAD</keyword>
<dbReference type="Gene3D" id="3.50.50.60">
    <property type="entry name" value="FAD/NAD(P)-binding domain"/>
    <property type="match status" value="1"/>
</dbReference>
<keyword evidence="2" id="KW-0285">Flavoprotein</keyword>
<accession>A0A4U1L7T5</accession>
<gene>
    <name evidence="3" type="ORF">FBR43_14475</name>
</gene>
<keyword evidence="4" id="KW-1185">Reference proteome</keyword>
<dbReference type="PIRSF" id="PIRSF011396">
    <property type="entry name" value="Trp_halogenase"/>
    <property type="match status" value="1"/>
</dbReference>
<feature type="binding site" evidence="2">
    <location>
        <begin position="9"/>
        <end position="12"/>
    </location>
    <ligand>
        <name>FAD</name>
        <dbReference type="ChEBI" id="CHEBI:57692"/>
    </ligand>
</feature>
<dbReference type="GO" id="GO:0004497">
    <property type="term" value="F:monooxygenase activity"/>
    <property type="evidence" value="ECO:0007669"/>
    <property type="project" value="InterPro"/>
</dbReference>
<feature type="binding site" evidence="2">
    <location>
        <position position="75"/>
    </location>
    <ligand>
        <name>7-chloro-L-tryptophan</name>
        <dbReference type="ChEBI" id="CHEBI:58713"/>
    </ligand>
</feature>
<name>A0A4U1L7T5_9SPHN</name>
<dbReference type="OrthoDB" id="462203at2"/>
<dbReference type="AlphaFoldDB" id="A0A4U1L7T5"/>
<feature type="binding site" evidence="2">
    <location>
        <position position="326"/>
    </location>
    <ligand>
        <name>FAD</name>
        <dbReference type="ChEBI" id="CHEBI:57692"/>
    </ligand>
</feature>
<dbReference type="SUPFAM" id="SSF51905">
    <property type="entry name" value="FAD/NAD(P)-binding domain"/>
    <property type="match status" value="1"/>
</dbReference>
<evidence type="ECO:0000313" key="3">
    <source>
        <dbReference type="EMBL" id="TKD52326.1"/>
    </source>
</evidence>
<dbReference type="InterPro" id="IPR036188">
    <property type="entry name" value="FAD/NAD-bd_sf"/>
</dbReference>
<dbReference type="Proteomes" id="UP000309138">
    <property type="component" value="Unassembled WGS sequence"/>
</dbReference>
<reference evidence="3 4" key="1">
    <citation type="submission" date="2019-04" db="EMBL/GenBank/DDBJ databases">
        <authorList>
            <person name="Yang Y."/>
            <person name="Wei D."/>
        </authorList>
    </citation>
    <scope>NUCLEOTIDE SEQUENCE [LARGE SCALE GENOMIC DNA]</scope>
    <source>
        <strain evidence="3 4">L-1-4w-11</strain>
    </source>
</reference>
<sequence length="498" mass="54514">MRSIVIAGGGTAGWMAAAAFARFLPREAWRVVLVESEAIGTVGVGEATIPQIQLFNHHLGLDEDEFLAATQGSIKLGIEFRDWVRPGHAYMHGFGQVGRGLGLAEFHHYWLRAHEAGTAAPFGAYSLNNMAAAAGRFARFEAQGPVPPMPYAFHFDAGLYAAYLRRHAEAGDVVRHEGRIVAVEPGEGGIAALLLDGERRIAGDLFIDCTGFRGLLIGEALGVGYHDWRHWLPCDRALAVPSARVGDPAPYTRATARRAGWQWRIPLQHRTGNGYVYASAHVSDDGAAATLLANLDGEPLGDPRPLAFTTGKREAFWAGNCIALGLSSGFLEPLESTSIHLIQTAVARILAFLPADRPTEADRAEYNRLTHVEYDRIRDFLILHYHANQRVGEPLWDAMRALELPEELARKLDLWRASARLSRRDDELFAEPGWTQVLIGQEILPERHHPLADAPGDRDLAAFLSTVADVARRTAAALPPHGDFLRGLSRAPQMKVSA</sequence>
<proteinExistence type="predicted"/>
<organism evidence="3 4">
    <name type="scientific">Sphingomonas baiyangensis</name>
    <dbReference type="NCBI Taxonomy" id="2572576"/>
    <lineage>
        <taxon>Bacteria</taxon>
        <taxon>Pseudomonadati</taxon>
        <taxon>Pseudomonadota</taxon>
        <taxon>Alphaproteobacteria</taxon>
        <taxon>Sphingomonadales</taxon>
        <taxon>Sphingomonadaceae</taxon>
        <taxon>Sphingomonas</taxon>
    </lineage>
</organism>
<feature type="active site" evidence="1">
    <location>
        <position position="75"/>
    </location>
</feature>
<dbReference type="Pfam" id="PF04820">
    <property type="entry name" value="Trp_halogenase"/>
    <property type="match status" value="1"/>
</dbReference>
<dbReference type="GO" id="GO:0000166">
    <property type="term" value="F:nucleotide binding"/>
    <property type="evidence" value="ECO:0007669"/>
    <property type="project" value="UniProtKB-KW"/>
</dbReference>
<evidence type="ECO:0000313" key="4">
    <source>
        <dbReference type="Proteomes" id="UP000309138"/>
    </source>
</evidence>
<dbReference type="InterPro" id="IPR006905">
    <property type="entry name" value="Flavin_halogenase"/>
</dbReference>
<protein>
    <submittedName>
        <fullName evidence="3">Tryptophan 7-halogenase</fullName>
    </submittedName>
</protein>
<dbReference type="InterPro" id="IPR033856">
    <property type="entry name" value="Trp_halogen"/>
</dbReference>
<evidence type="ECO:0000256" key="1">
    <source>
        <dbReference type="PIRSR" id="PIRSR011396-1"/>
    </source>
</evidence>
<evidence type="ECO:0000256" key="2">
    <source>
        <dbReference type="PIRSR" id="PIRSR011396-2"/>
    </source>
</evidence>
<dbReference type="InterPro" id="IPR050816">
    <property type="entry name" value="Flavin-dep_Halogenase_NPB"/>
</dbReference>
<dbReference type="RefSeq" id="WP_136944253.1">
    <property type="nucleotide sequence ID" value="NZ_SWKR01000002.1"/>
</dbReference>
<dbReference type="PANTHER" id="PTHR43747:SF4">
    <property type="entry name" value="FLAVIN-DEPENDENT TRYPTOPHAN HALOGENASE"/>
    <property type="match status" value="1"/>
</dbReference>
<dbReference type="PANTHER" id="PTHR43747">
    <property type="entry name" value="FAD-BINDING PROTEIN"/>
    <property type="match status" value="1"/>
</dbReference>